<evidence type="ECO:0000256" key="7">
    <source>
        <dbReference type="ARBA" id="ARBA00022679"/>
    </source>
</evidence>
<dbReference type="CDD" id="cd02440">
    <property type="entry name" value="AdoMet_MTases"/>
    <property type="match status" value="1"/>
</dbReference>
<dbReference type="Proteomes" id="UP000199028">
    <property type="component" value="Unassembled WGS sequence"/>
</dbReference>
<evidence type="ECO:0000256" key="11">
    <source>
        <dbReference type="ARBA" id="ARBA00031350"/>
    </source>
</evidence>
<dbReference type="EC" id="2.1.1.77" evidence="3"/>
<dbReference type="OrthoDB" id="4035289at2"/>
<proteinExistence type="inferred from homology"/>
<keyword evidence="7 12" id="KW-0808">Transferase</keyword>
<dbReference type="GO" id="GO:0005737">
    <property type="term" value="C:cytoplasm"/>
    <property type="evidence" value="ECO:0007669"/>
    <property type="project" value="UniProtKB-SubCell"/>
</dbReference>
<dbReference type="EMBL" id="FOFT01000012">
    <property type="protein sequence ID" value="SES36422.1"/>
    <property type="molecule type" value="Genomic_DNA"/>
</dbReference>
<evidence type="ECO:0000313" key="12">
    <source>
        <dbReference type="EMBL" id="SES36422.1"/>
    </source>
</evidence>
<dbReference type="NCBIfam" id="TIGR04364">
    <property type="entry name" value="methyltran_FxLD"/>
    <property type="match status" value="1"/>
</dbReference>
<comment type="similarity">
    <text evidence="2">Belongs to the methyltransferase superfamily. L-isoaspartyl/D-aspartyl protein methyltransferase family.</text>
</comment>
<keyword evidence="5" id="KW-0963">Cytoplasm</keyword>
<evidence type="ECO:0000256" key="5">
    <source>
        <dbReference type="ARBA" id="ARBA00022490"/>
    </source>
</evidence>
<dbReference type="SUPFAM" id="SSF53335">
    <property type="entry name" value="S-adenosyl-L-methionine-dependent methyltransferases"/>
    <property type="match status" value="1"/>
</dbReference>
<evidence type="ECO:0000256" key="1">
    <source>
        <dbReference type="ARBA" id="ARBA00004496"/>
    </source>
</evidence>
<evidence type="ECO:0000256" key="2">
    <source>
        <dbReference type="ARBA" id="ARBA00005369"/>
    </source>
</evidence>
<keyword evidence="6 12" id="KW-0489">Methyltransferase</keyword>
<protein>
    <recommendedName>
        <fullName evidence="4">Protein-L-isoaspartate O-methyltransferase</fullName>
        <ecNumber evidence="3">2.1.1.77</ecNumber>
    </recommendedName>
    <alternativeName>
        <fullName evidence="11">L-isoaspartyl protein carboxyl methyltransferase</fullName>
    </alternativeName>
    <alternativeName>
        <fullName evidence="9">Protein L-isoaspartyl methyltransferase</fullName>
    </alternativeName>
    <alternativeName>
        <fullName evidence="10">Protein-beta-aspartate methyltransferase</fullName>
    </alternativeName>
</protein>
<evidence type="ECO:0000256" key="10">
    <source>
        <dbReference type="ARBA" id="ARBA00031323"/>
    </source>
</evidence>
<organism evidence="12 13">
    <name type="scientific">Lentzea flaviverrucosa</name>
    <dbReference type="NCBI Taxonomy" id="200379"/>
    <lineage>
        <taxon>Bacteria</taxon>
        <taxon>Bacillati</taxon>
        <taxon>Actinomycetota</taxon>
        <taxon>Actinomycetes</taxon>
        <taxon>Pseudonocardiales</taxon>
        <taxon>Pseudonocardiaceae</taxon>
        <taxon>Lentzea</taxon>
    </lineage>
</organism>
<keyword evidence="13" id="KW-1185">Reference proteome</keyword>
<keyword evidence="8" id="KW-0949">S-adenosyl-L-methionine</keyword>
<evidence type="ECO:0000256" key="3">
    <source>
        <dbReference type="ARBA" id="ARBA00011890"/>
    </source>
</evidence>
<dbReference type="InterPro" id="IPR027573">
    <property type="entry name" value="Methyltran_FxLD"/>
</dbReference>
<accession>A0A1H9WR63</accession>
<dbReference type="Pfam" id="PF01135">
    <property type="entry name" value="PCMT"/>
    <property type="match status" value="1"/>
</dbReference>
<dbReference type="Gene3D" id="3.40.50.150">
    <property type="entry name" value="Vaccinia Virus protein VP39"/>
    <property type="match status" value="1"/>
</dbReference>
<evidence type="ECO:0000313" key="13">
    <source>
        <dbReference type="Proteomes" id="UP000199028"/>
    </source>
</evidence>
<dbReference type="PANTHER" id="PTHR11579:SF0">
    <property type="entry name" value="PROTEIN-L-ISOASPARTATE(D-ASPARTATE) O-METHYLTRANSFERASE"/>
    <property type="match status" value="1"/>
</dbReference>
<dbReference type="InterPro" id="IPR000682">
    <property type="entry name" value="PCMT"/>
</dbReference>
<evidence type="ECO:0000256" key="4">
    <source>
        <dbReference type="ARBA" id="ARBA00013346"/>
    </source>
</evidence>
<dbReference type="GO" id="GO:0004719">
    <property type="term" value="F:protein-L-isoaspartate (D-aspartate) O-methyltransferase activity"/>
    <property type="evidence" value="ECO:0007669"/>
    <property type="project" value="UniProtKB-EC"/>
</dbReference>
<dbReference type="RefSeq" id="WP_090069430.1">
    <property type="nucleotide sequence ID" value="NZ_FOFT01000012.1"/>
</dbReference>
<dbReference type="GO" id="GO:0032259">
    <property type="term" value="P:methylation"/>
    <property type="evidence" value="ECO:0007669"/>
    <property type="project" value="UniProtKB-KW"/>
</dbReference>
<evidence type="ECO:0000256" key="8">
    <source>
        <dbReference type="ARBA" id="ARBA00022691"/>
    </source>
</evidence>
<name>A0A1H9WR63_9PSEU</name>
<dbReference type="InterPro" id="IPR029063">
    <property type="entry name" value="SAM-dependent_MTases_sf"/>
</dbReference>
<gene>
    <name evidence="12" type="ORF">SAMN05216195_112153</name>
</gene>
<reference evidence="13" key="1">
    <citation type="submission" date="2016-10" db="EMBL/GenBank/DDBJ databases">
        <authorList>
            <person name="Varghese N."/>
            <person name="Submissions S."/>
        </authorList>
    </citation>
    <scope>NUCLEOTIDE SEQUENCE [LARGE SCALE GENOMIC DNA]</scope>
    <source>
        <strain evidence="13">CGMCC 4.578</strain>
    </source>
</reference>
<evidence type="ECO:0000256" key="6">
    <source>
        <dbReference type="ARBA" id="ARBA00022603"/>
    </source>
</evidence>
<comment type="subcellular location">
    <subcellularLocation>
        <location evidence="1">Cytoplasm</location>
    </subcellularLocation>
</comment>
<evidence type="ECO:0000256" key="9">
    <source>
        <dbReference type="ARBA" id="ARBA00030757"/>
    </source>
</evidence>
<sequence>MNATTDTTPEALRAAMVDRIKKAGHARTPAVEQVLRTIPRHLFVPEATTEDAYANVAVITKRDDDGTPLSCASVPTVVAMQLDQLDVQPGHNVLEIGAGTGYNAALLAELAGPAGHVTTVDIDPEVTAEARRALDENDFPQVEVITRDGSLGASENASYDRIVVTVGAFDIPAAWRDQLKPGGRLIVPLRWRGQTRSVAFVRDGEVLRSDSVRLCGFVPMIGQDNEVSGNLDAAGHVTLYWDSDQDIPLADLYGVLSQPKTPVWSGVTVGGEEPFDAIWLRMTGAEPGTCRIAADATAVAENLCNPAIRDRSPALVEGSSLAYLTYCRVDGGAELGAIGHGPAAQQLAKRLCDQIRAWGNVRTAESTIMAYPANQPHDQLDMGLVIAKRWTSLTVST</sequence>
<dbReference type="AlphaFoldDB" id="A0A1H9WR63"/>
<dbReference type="PANTHER" id="PTHR11579">
    <property type="entry name" value="PROTEIN-L-ISOASPARTATE O-METHYLTRANSFERASE"/>
    <property type="match status" value="1"/>
</dbReference>